<dbReference type="VEuPathDB" id="FungiDB:PSTT_10864"/>
<dbReference type="VEuPathDB" id="FungiDB:PSHT_03961"/>
<gene>
    <name evidence="2" type="ORF">PSTT_10864</name>
</gene>
<feature type="region of interest" description="Disordered" evidence="1">
    <location>
        <begin position="148"/>
        <end position="183"/>
    </location>
</feature>
<dbReference type="AlphaFoldDB" id="A0A2S4V2P5"/>
<feature type="region of interest" description="Disordered" evidence="1">
    <location>
        <begin position="236"/>
        <end position="259"/>
    </location>
</feature>
<reference evidence="2" key="1">
    <citation type="submission" date="2017-12" db="EMBL/GenBank/DDBJ databases">
        <title>Gene loss provides genomic basis for host adaptation in cereal stripe rust fungi.</title>
        <authorList>
            <person name="Xia C."/>
        </authorList>
    </citation>
    <scope>NUCLEOTIDE SEQUENCE [LARGE SCALE GENOMIC DNA]</scope>
    <source>
        <strain evidence="2">93-210</strain>
    </source>
</reference>
<dbReference type="EMBL" id="PKSL01000120">
    <property type="protein sequence ID" value="POW03802.1"/>
    <property type="molecule type" value="Genomic_DNA"/>
</dbReference>
<feature type="compositionally biased region" description="Pro residues" evidence="1">
    <location>
        <begin position="152"/>
        <end position="161"/>
    </location>
</feature>
<evidence type="ECO:0000313" key="2">
    <source>
        <dbReference type="EMBL" id="POW03802.1"/>
    </source>
</evidence>
<proteinExistence type="predicted"/>
<feature type="region of interest" description="Disordered" evidence="1">
    <location>
        <begin position="198"/>
        <end position="222"/>
    </location>
</feature>
<evidence type="ECO:0000256" key="1">
    <source>
        <dbReference type="SAM" id="MobiDB-lite"/>
    </source>
</evidence>
<evidence type="ECO:0000313" key="3">
    <source>
        <dbReference type="Proteomes" id="UP000239156"/>
    </source>
</evidence>
<accession>A0A2S4V2P5</accession>
<sequence>MGPIRHSTLTLGSRIPLFEGPKSLVVDDDATAEFTSSKSQKPIKLEAYGVRSYVRRYPTPSGPISSTVSSARARRNLAKLPIIRPLRFNIAPETRSPDVRQGTIPGARVIRPPGPTVSIRPASLLYRAPTALHGAASHLLRHLLRASTPTASPTPKPPPGSPVKFISLPSEGDRGAHGPDLYQNDSILDGFLLNNGGYLDDSDSESESETEDPSYCESTDPTVTDLVKQPTALSFNVTTKPVPDSPPSRSPFKPSIVYF</sequence>
<protein>
    <submittedName>
        <fullName evidence="2">Uncharacterized protein</fullName>
    </submittedName>
</protein>
<dbReference type="Proteomes" id="UP000239156">
    <property type="component" value="Unassembled WGS sequence"/>
</dbReference>
<keyword evidence="3" id="KW-1185">Reference proteome</keyword>
<organism evidence="2 3">
    <name type="scientific">Puccinia striiformis</name>
    <dbReference type="NCBI Taxonomy" id="27350"/>
    <lineage>
        <taxon>Eukaryota</taxon>
        <taxon>Fungi</taxon>
        <taxon>Dikarya</taxon>
        <taxon>Basidiomycota</taxon>
        <taxon>Pucciniomycotina</taxon>
        <taxon>Pucciniomycetes</taxon>
        <taxon>Pucciniales</taxon>
        <taxon>Pucciniaceae</taxon>
        <taxon>Puccinia</taxon>
    </lineage>
</organism>
<name>A0A2S4V2P5_9BASI</name>
<comment type="caution">
    <text evidence="2">The sequence shown here is derived from an EMBL/GenBank/DDBJ whole genome shotgun (WGS) entry which is preliminary data.</text>
</comment>
<feature type="compositionally biased region" description="Acidic residues" evidence="1">
    <location>
        <begin position="200"/>
        <end position="214"/>
    </location>
</feature>